<evidence type="ECO:0000313" key="6">
    <source>
        <dbReference type="EMBL" id="RZD16172.1"/>
    </source>
</evidence>
<dbReference type="InterPro" id="IPR004635">
    <property type="entry name" value="Pept_S49_SppA"/>
</dbReference>
<dbReference type="CDD" id="cd07023">
    <property type="entry name" value="S49_Sppa_N_C"/>
    <property type="match status" value="1"/>
</dbReference>
<dbReference type="PANTHER" id="PTHR42987">
    <property type="entry name" value="PEPTIDASE S49"/>
    <property type="match status" value="1"/>
</dbReference>
<reference evidence="6 7" key="1">
    <citation type="journal article" date="2019" name="ISME J.">
        <title>Insights into ecological role of a new deltaproteobacterial order Candidatus Acidulodesulfobacterales by metagenomics and metatranscriptomics.</title>
        <authorList>
            <person name="Tan S."/>
            <person name="Liu J."/>
            <person name="Fang Y."/>
            <person name="Hedlund B.P."/>
            <person name="Lian Z.H."/>
            <person name="Huang L.Y."/>
            <person name="Li J.T."/>
            <person name="Huang L.N."/>
            <person name="Li W.J."/>
            <person name="Jiang H.C."/>
            <person name="Dong H.L."/>
            <person name="Shu W.S."/>
        </authorList>
    </citation>
    <scope>NUCLEOTIDE SEQUENCE [LARGE SCALE GENOMIC DNA]</scope>
    <source>
        <strain evidence="6">AP2</strain>
    </source>
</reference>
<sequence>MSIFRRNKAAVINFSGAITSQSIAPYVSLIKKIEKTDSIKGVLFTIDSPGGSAIHSELLYFAIERLKKKGKRVYGYLELAASGGYLVASSLEKLYAPPSGIIGSIGVISMKPVLKEILGKIGVDYEILKKGKYKDMWSFTRHYTDEERASIDELQEDIYLRFIEIVSEGRKIPKDDVLKLATGELFSSKKSLSNKLIDEISDLDKAIEDLCKEINVNPEKVIYMQIKKPFFQKIINRSMVGIIEDIYYNLMF</sequence>
<organism evidence="6 7">
    <name type="scientific">Acididesulfobacter guangdongensis</name>
    <dbReference type="NCBI Taxonomy" id="2597225"/>
    <lineage>
        <taxon>Bacteria</taxon>
        <taxon>Deltaproteobacteria</taxon>
        <taxon>Candidatus Acidulodesulfobacterales</taxon>
        <taxon>Candidatus Acididesulfobacter</taxon>
    </lineage>
</organism>
<comment type="similarity">
    <text evidence="1">Belongs to the peptidase S49 family.</text>
</comment>
<keyword evidence="3" id="KW-0378">Hydrolase</keyword>
<evidence type="ECO:0000256" key="2">
    <source>
        <dbReference type="ARBA" id="ARBA00022670"/>
    </source>
</evidence>
<accession>A0A519BFY0</accession>
<dbReference type="GO" id="GO:0006508">
    <property type="term" value="P:proteolysis"/>
    <property type="evidence" value="ECO:0007669"/>
    <property type="project" value="UniProtKB-KW"/>
</dbReference>
<dbReference type="Gene3D" id="3.90.226.10">
    <property type="entry name" value="2-enoyl-CoA Hydratase, Chain A, domain 1"/>
    <property type="match status" value="2"/>
</dbReference>
<keyword evidence="4" id="KW-0720">Serine protease</keyword>
<dbReference type="GO" id="GO:0008236">
    <property type="term" value="F:serine-type peptidase activity"/>
    <property type="evidence" value="ECO:0007669"/>
    <property type="project" value="UniProtKB-KW"/>
</dbReference>
<dbReference type="PANTHER" id="PTHR42987:SF4">
    <property type="entry name" value="PROTEASE SOHB-RELATED"/>
    <property type="match status" value="1"/>
</dbReference>
<dbReference type="EMBL" id="SGBC01000003">
    <property type="protein sequence ID" value="RZD16172.1"/>
    <property type="molecule type" value="Genomic_DNA"/>
</dbReference>
<dbReference type="NCBIfam" id="TIGR00706">
    <property type="entry name" value="SppA_dom"/>
    <property type="match status" value="1"/>
</dbReference>
<evidence type="ECO:0000313" key="7">
    <source>
        <dbReference type="Proteomes" id="UP000316562"/>
    </source>
</evidence>
<feature type="domain" description="Peptidase S49" evidence="5">
    <location>
        <begin position="66"/>
        <end position="216"/>
    </location>
</feature>
<evidence type="ECO:0000256" key="1">
    <source>
        <dbReference type="ARBA" id="ARBA00008683"/>
    </source>
</evidence>
<dbReference type="InterPro" id="IPR029045">
    <property type="entry name" value="ClpP/crotonase-like_dom_sf"/>
</dbReference>
<evidence type="ECO:0000256" key="4">
    <source>
        <dbReference type="ARBA" id="ARBA00022825"/>
    </source>
</evidence>
<dbReference type="Pfam" id="PF01343">
    <property type="entry name" value="Peptidase_S49"/>
    <property type="match status" value="1"/>
</dbReference>
<name>A0A519BFY0_ACIG2</name>
<evidence type="ECO:0000259" key="5">
    <source>
        <dbReference type="Pfam" id="PF01343"/>
    </source>
</evidence>
<comment type="caution">
    <text evidence="6">The sequence shown here is derived from an EMBL/GenBank/DDBJ whole genome shotgun (WGS) entry which is preliminary data.</text>
</comment>
<keyword evidence="2" id="KW-0645">Protease</keyword>
<dbReference type="InterPro" id="IPR047272">
    <property type="entry name" value="S49_SppA_C"/>
</dbReference>
<dbReference type="InterPro" id="IPR002142">
    <property type="entry name" value="Peptidase_S49"/>
</dbReference>
<proteinExistence type="inferred from homology"/>
<dbReference type="Proteomes" id="UP000316562">
    <property type="component" value="Unassembled WGS sequence"/>
</dbReference>
<gene>
    <name evidence="6" type="primary">sppA</name>
    <name evidence="6" type="ORF">EVJ46_08270</name>
</gene>
<protein>
    <submittedName>
        <fullName evidence="6">Signal peptide peptidase SppA</fullName>
    </submittedName>
</protein>
<dbReference type="AlphaFoldDB" id="A0A519BFY0"/>
<evidence type="ECO:0000256" key="3">
    <source>
        <dbReference type="ARBA" id="ARBA00022801"/>
    </source>
</evidence>
<dbReference type="SUPFAM" id="SSF52096">
    <property type="entry name" value="ClpP/crotonase"/>
    <property type="match status" value="1"/>
</dbReference>